<dbReference type="AlphaFoldDB" id="A0A1F7UMJ7"/>
<comment type="caution">
    <text evidence="1">The sequence shown here is derived from an EMBL/GenBank/DDBJ whole genome shotgun (WGS) entry which is preliminary data.</text>
</comment>
<evidence type="ECO:0000313" key="1">
    <source>
        <dbReference type="EMBL" id="OGL79506.1"/>
    </source>
</evidence>
<evidence type="ECO:0000313" key="2">
    <source>
        <dbReference type="Proteomes" id="UP000176603"/>
    </source>
</evidence>
<dbReference type="Proteomes" id="UP000176603">
    <property type="component" value="Unassembled WGS sequence"/>
</dbReference>
<dbReference type="EMBL" id="MGEH01000007">
    <property type="protein sequence ID" value="OGL79506.1"/>
    <property type="molecule type" value="Genomic_DNA"/>
</dbReference>
<sequence>MKDTVVQSSSEMNDEEIRKLIVARLSVLSSDTYASIGSEGSFSRDEMIRHVEAGDEIGKKIEEIQMEWLRSWKEKAQV</sequence>
<accession>A0A1F7UMJ7</accession>
<protein>
    <submittedName>
        <fullName evidence="1">Uncharacterized protein</fullName>
    </submittedName>
</protein>
<name>A0A1F7UMJ7_9BACT</name>
<organism evidence="1 2">
    <name type="scientific">Candidatus Uhrbacteria bacterium RIFCSPHIGHO2_12_FULL_60_25</name>
    <dbReference type="NCBI Taxonomy" id="1802399"/>
    <lineage>
        <taxon>Bacteria</taxon>
        <taxon>Candidatus Uhriibacteriota</taxon>
    </lineage>
</organism>
<reference evidence="1 2" key="1">
    <citation type="journal article" date="2016" name="Nat. Commun.">
        <title>Thousands of microbial genomes shed light on interconnected biogeochemical processes in an aquifer system.</title>
        <authorList>
            <person name="Anantharaman K."/>
            <person name="Brown C.T."/>
            <person name="Hug L.A."/>
            <person name="Sharon I."/>
            <person name="Castelle C.J."/>
            <person name="Probst A.J."/>
            <person name="Thomas B.C."/>
            <person name="Singh A."/>
            <person name="Wilkins M.J."/>
            <person name="Karaoz U."/>
            <person name="Brodie E.L."/>
            <person name="Williams K.H."/>
            <person name="Hubbard S.S."/>
            <person name="Banfield J.F."/>
        </authorList>
    </citation>
    <scope>NUCLEOTIDE SEQUENCE [LARGE SCALE GENOMIC DNA]</scope>
</reference>
<gene>
    <name evidence="1" type="ORF">A3E39_00090</name>
</gene>
<dbReference type="STRING" id="1802399.A3E39_00090"/>
<proteinExistence type="predicted"/>